<sequence>MYNNKGAVIRINAEMVISYVLLNPVSQTTAGKDNFQRSFKDDQRSYRMDELNNATMLPQLQ</sequence>
<evidence type="ECO:0000313" key="2">
    <source>
        <dbReference type="Proteomes" id="UP000270924"/>
    </source>
</evidence>
<protein>
    <submittedName>
        <fullName evidence="1">Uncharacterized protein</fullName>
    </submittedName>
</protein>
<dbReference type="OrthoDB" id="10344626at2759"/>
<gene>
    <name evidence="1" type="ORF">WBA_LOCUS3326</name>
</gene>
<dbReference type="Proteomes" id="UP000270924">
    <property type="component" value="Unassembled WGS sequence"/>
</dbReference>
<dbReference type="InParanoid" id="A0A3P7DJD1"/>
<accession>A0A3P7DJD1</accession>
<organism evidence="1 2">
    <name type="scientific">Wuchereria bancrofti</name>
    <dbReference type="NCBI Taxonomy" id="6293"/>
    <lineage>
        <taxon>Eukaryota</taxon>
        <taxon>Metazoa</taxon>
        <taxon>Ecdysozoa</taxon>
        <taxon>Nematoda</taxon>
        <taxon>Chromadorea</taxon>
        <taxon>Rhabditida</taxon>
        <taxon>Spirurina</taxon>
        <taxon>Spiruromorpha</taxon>
        <taxon>Filarioidea</taxon>
        <taxon>Onchocercidae</taxon>
        <taxon>Wuchereria</taxon>
    </lineage>
</organism>
<name>A0A3P7DJD1_WUCBA</name>
<reference evidence="1 2" key="1">
    <citation type="submission" date="2018-11" db="EMBL/GenBank/DDBJ databases">
        <authorList>
            <consortium name="Pathogen Informatics"/>
        </authorList>
    </citation>
    <scope>NUCLEOTIDE SEQUENCE [LARGE SCALE GENOMIC DNA]</scope>
</reference>
<proteinExistence type="predicted"/>
<dbReference type="AlphaFoldDB" id="A0A3P7DJD1"/>
<dbReference type="EMBL" id="UYWW01001105">
    <property type="protein sequence ID" value="VDM09940.1"/>
    <property type="molecule type" value="Genomic_DNA"/>
</dbReference>
<keyword evidence="2" id="KW-1185">Reference proteome</keyword>
<evidence type="ECO:0000313" key="1">
    <source>
        <dbReference type="EMBL" id="VDM09940.1"/>
    </source>
</evidence>